<dbReference type="Proteomes" id="UP000015105">
    <property type="component" value="Chromosome 6D"/>
</dbReference>
<reference evidence="6" key="5">
    <citation type="journal article" date="2021" name="G3 (Bethesda)">
        <title>Aegilops tauschii genome assembly Aet v5.0 features greater sequence contiguity and improved annotation.</title>
        <authorList>
            <person name="Wang L."/>
            <person name="Zhu T."/>
            <person name="Rodriguez J.C."/>
            <person name="Deal K.R."/>
            <person name="Dubcovsky J."/>
            <person name="McGuire P.E."/>
            <person name="Lux T."/>
            <person name="Spannagl M."/>
            <person name="Mayer K.F.X."/>
            <person name="Baldrich P."/>
            <person name="Meyers B.C."/>
            <person name="Huo N."/>
            <person name="Gu Y.Q."/>
            <person name="Zhou H."/>
            <person name="Devos K.M."/>
            <person name="Bennetzen J.L."/>
            <person name="Unver T."/>
            <person name="Budak H."/>
            <person name="Gulick P.J."/>
            <person name="Galiba G."/>
            <person name="Kalapos B."/>
            <person name="Nelson D.R."/>
            <person name="Li P."/>
            <person name="You F.M."/>
            <person name="Luo M.C."/>
            <person name="Dvorak J."/>
        </authorList>
    </citation>
    <scope>NUCLEOTIDE SEQUENCE [LARGE SCALE GENOMIC DNA]</scope>
    <source>
        <strain evidence="6">cv. AL8/78</strain>
    </source>
</reference>
<name>A0A453NHW8_AEGTS</name>
<dbReference type="InterPro" id="IPR004254">
    <property type="entry name" value="AdipoR/HlyIII-related"/>
</dbReference>
<dbReference type="PANTHER" id="PTHR20855">
    <property type="entry name" value="ADIPOR/PROGESTIN RECEPTOR-RELATED"/>
    <property type="match status" value="1"/>
</dbReference>
<feature type="compositionally biased region" description="Low complexity" evidence="5">
    <location>
        <begin position="100"/>
        <end position="118"/>
    </location>
</feature>
<keyword evidence="4" id="KW-0472">Membrane</keyword>
<proteinExistence type="predicted"/>
<dbReference type="GO" id="GO:0009744">
    <property type="term" value="P:response to sucrose"/>
    <property type="evidence" value="ECO:0007669"/>
    <property type="project" value="UniProtKB-ARBA"/>
</dbReference>
<keyword evidence="3" id="KW-1133">Transmembrane helix</keyword>
<reference evidence="7" key="1">
    <citation type="journal article" date="2014" name="Science">
        <title>Ancient hybridizations among the ancestral genomes of bread wheat.</title>
        <authorList>
            <consortium name="International Wheat Genome Sequencing Consortium,"/>
            <person name="Marcussen T."/>
            <person name="Sandve S.R."/>
            <person name="Heier L."/>
            <person name="Spannagl M."/>
            <person name="Pfeifer M."/>
            <person name="Jakobsen K.S."/>
            <person name="Wulff B.B."/>
            <person name="Steuernagel B."/>
            <person name="Mayer K.F."/>
            <person name="Olsen O.A."/>
        </authorList>
    </citation>
    <scope>NUCLEOTIDE SEQUENCE [LARGE SCALE GENOMIC DNA]</scope>
    <source>
        <strain evidence="7">cv. AL8/78</strain>
    </source>
</reference>
<feature type="region of interest" description="Disordered" evidence="5">
    <location>
        <begin position="99"/>
        <end position="118"/>
    </location>
</feature>
<keyword evidence="7" id="KW-1185">Reference proteome</keyword>
<organism evidence="6 7">
    <name type="scientific">Aegilops tauschii subsp. strangulata</name>
    <name type="common">Goatgrass</name>
    <dbReference type="NCBI Taxonomy" id="200361"/>
    <lineage>
        <taxon>Eukaryota</taxon>
        <taxon>Viridiplantae</taxon>
        <taxon>Streptophyta</taxon>
        <taxon>Embryophyta</taxon>
        <taxon>Tracheophyta</taxon>
        <taxon>Spermatophyta</taxon>
        <taxon>Magnoliopsida</taxon>
        <taxon>Liliopsida</taxon>
        <taxon>Poales</taxon>
        <taxon>Poaceae</taxon>
        <taxon>BOP clade</taxon>
        <taxon>Pooideae</taxon>
        <taxon>Triticodae</taxon>
        <taxon>Triticeae</taxon>
        <taxon>Triticinae</taxon>
        <taxon>Aegilops</taxon>
    </lineage>
</organism>
<dbReference type="EnsemblPlants" id="AET6Gv20381800.4">
    <property type="protein sequence ID" value="AET6Gv20381800.4"/>
    <property type="gene ID" value="AET6Gv20381800"/>
</dbReference>
<evidence type="ECO:0000256" key="4">
    <source>
        <dbReference type="ARBA" id="ARBA00023136"/>
    </source>
</evidence>
<sequence length="118" mass="13459">RAPPRLVGYEELPEYLKDNEYIRGHYRVEWPIRDALLSAFSWHNETLNVWTCVRAPLQSIPPIHPHAPRELIKSIGQSIDLTWHRVISAGIWAGSCCSWRSPSPGAARRPPTTPRRGS</sequence>
<evidence type="ECO:0000256" key="5">
    <source>
        <dbReference type="SAM" id="MobiDB-lite"/>
    </source>
</evidence>
<keyword evidence="2" id="KW-0812">Transmembrane</keyword>
<dbReference type="GO" id="GO:0009725">
    <property type="term" value="P:response to hormone"/>
    <property type="evidence" value="ECO:0007669"/>
    <property type="project" value="UniProtKB-ARBA"/>
</dbReference>
<evidence type="ECO:0000313" key="7">
    <source>
        <dbReference type="Proteomes" id="UP000015105"/>
    </source>
</evidence>
<comment type="subcellular location">
    <subcellularLocation>
        <location evidence="1">Membrane</location>
        <topology evidence="1">Multi-pass membrane protein</topology>
    </subcellularLocation>
</comment>
<reference evidence="6" key="3">
    <citation type="journal article" date="2017" name="Nature">
        <title>Genome sequence of the progenitor of the wheat D genome Aegilops tauschii.</title>
        <authorList>
            <person name="Luo M.C."/>
            <person name="Gu Y.Q."/>
            <person name="Puiu D."/>
            <person name="Wang H."/>
            <person name="Twardziok S.O."/>
            <person name="Deal K.R."/>
            <person name="Huo N."/>
            <person name="Zhu T."/>
            <person name="Wang L."/>
            <person name="Wang Y."/>
            <person name="McGuire P.E."/>
            <person name="Liu S."/>
            <person name="Long H."/>
            <person name="Ramasamy R.K."/>
            <person name="Rodriguez J.C."/>
            <person name="Van S.L."/>
            <person name="Yuan L."/>
            <person name="Wang Z."/>
            <person name="Xia Z."/>
            <person name="Xiao L."/>
            <person name="Anderson O.D."/>
            <person name="Ouyang S."/>
            <person name="Liang Y."/>
            <person name="Zimin A.V."/>
            <person name="Pertea G."/>
            <person name="Qi P."/>
            <person name="Bennetzen J.L."/>
            <person name="Dai X."/>
            <person name="Dawson M.W."/>
            <person name="Muller H.G."/>
            <person name="Kugler K."/>
            <person name="Rivarola-Duarte L."/>
            <person name="Spannagl M."/>
            <person name="Mayer K.F.X."/>
            <person name="Lu F.H."/>
            <person name="Bevan M.W."/>
            <person name="Leroy P."/>
            <person name="Li P."/>
            <person name="You F.M."/>
            <person name="Sun Q."/>
            <person name="Liu Z."/>
            <person name="Lyons E."/>
            <person name="Wicker T."/>
            <person name="Salzberg S.L."/>
            <person name="Devos K.M."/>
            <person name="Dvorak J."/>
        </authorList>
    </citation>
    <scope>NUCLEOTIDE SEQUENCE [LARGE SCALE GENOMIC DNA]</scope>
    <source>
        <strain evidence="6">cv. AL8/78</strain>
    </source>
</reference>
<accession>A0A453NHW8</accession>
<reference evidence="7" key="2">
    <citation type="journal article" date="2017" name="Nat. Plants">
        <title>The Aegilops tauschii genome reveals multiple impacts of transposons.</title>
        <authorList>
            <person name="Zhao G."/>
            <person name="Zou C."/>
            <person name="Li K."/>
            <person name="Wang K."/>
            <person name="Li T."/>
            <person name="Gao L."/>
            <person name="Zhang X."/>
            <person name="Wang H."/>
            <person name="Yang Z."/>
            <person name="Liu X."/>
            <person name="Jiang W."/>
            <person name="Mao L."/>
            <person name="Kong X."/>
            <person name="Jiao Y."/>
            <person name="Jia J."/>
        </authorList>
    </citation>
    <scope>NUCLEOTIDE SEQUENCE [LARGE SCALE GENOMIC DNA]</scope>
    <source>
        <strain evidence="7">cv. AL8/78</strain>
    </source>
</reference>
<dbReference type="AlphaFoldDB" id="A0A453NHW8"/>
<evidence type="ECO:0000256" key="3">
    <source>
        <dbReference type="ARBA" id="ARBA00022989"/>
    </source>
</evidence>
<protein>
    <submittedName>
        <fullName evidence="6">Uncharacterized protein</fullName>
    </submittedName>
</protein>
<reference evidence="6" key="4">
    <citation type="submission" date="2019-03" db="UniProtKB">
        <authorList>
            <consortium name="EnsemblPlants"/>
        </authorList>
    </citation>
    <scope>IDENTIFICATION</scope>
</reference>
<evidence type="ECO:0000256" key="1">
    <source>
        <dbReference type="ARBA" id="ARBA00004141"/>
    </source>
</evidence>
<dbReference type="GO" id="GO:0016020">
    <property type="term" value="C:membrane"/>
    <property type="evidence" value="ECO:0007669"/>
    <property type="project" value="UniProtKB-SubCell"/>
</dbReference>
<dbReference type="GO" id="GO:0038023">
    <property type="term" value="F:signaling receptor activity"/>
    <property type="evidence" value="ECO:0007669"/>
    <property type="project" value="TreeGrafter"/>
</dbReference>
<evidence type="ECO:0000313" key="6">
    <source>
        <dbReference type="EnsemblPlants" id="AET6Gv20381800.4"/>
    </source>
</evidence>
<dbReference type="Gramene" id="AET6Gv20381800.4">
    <property type="protein sequence ID" value="AET6Gv20381800.4"/>
    <property type="gene ID" value="AET6Gv20381800"/>
</dbReference>
<evidence type="ECO:0000256" key="2">
    <source>
        <dbReference type="ARBA" id="ARBA00022692"/>
    </source>
</evidence>
<dbReference type="PANTHER" id="PTHR20855:SF100">
    <property type="entry name" value="HEPTAHELICAL TRANSMEMBRANE PROTEIN 2"/>
    <property type="match status" value="1"/>
</dbReference>